<dbReference type="AlphaFoldDB" id="Q7U5E1"/>
<proteinExistence type="predicted"/>
<protein>
    <submittedName>
        <fullName evidence="2">Uncharacterized protein</fullName>
    </submittedName>
</protein>
<dbReference type="HOGENOM" id="CLU_028584_0_0_3"/>
<dbReference type="Proteomes" id="UP000001422">
    <property type="component" value="Chromosome"/>
</dbReference>
<evidence type="ECO:0000256" key="1">
    <source>
        <dbReference type="SAM" id="Phobius"/>
    </source>
</evidence>
<sequence length="501" mass="57587">MIRPRWHGLSRSTRWSSWRRWDQAIALLAATNLAWVIFDVSYIPLRNFWLQRNLYPLPTLPLVVPLPWLPDITPVYDRIKGIEPHRDTQRYLEQFQVLDQALSSPAQSPATVNPLLERQRQLTLGMLEANPFLSSGNTGALEKIKNRLRAHAGLESARQSASLLFDPDHIKGVEWSQERAFWRTQILPLVETNYWRSLDDSGQLTDLSWRIDTPFQLLFLFDILLRTLRLKRRYPAIRWRDALLRRWIDLPLLIPFWRLLRIVPVTERCSVSGLIQLEPLRAVISRGVVALLALELFEVITIRVVDALQQIIRSPQLPQRIRGFCTYQTTDQNDQRELLELLRLWVPLLLTRVGPSLRPQLVALLSHVLQQGMTSRIRPDTLQRLPGLLKAESELSRQLASGVIDSMLDLSRTTGSRLGQHDQALDQLGTDALDRFWEELARVLDDGPVLEQSQTLLASFLEDIKRSSFRQLRDQGGVDDLINELDGLNFSPSTGPAKPPL</sequence>
<keyword evidence="1" id="KW-0812">Transmembrane</keyword>
<dbReference type="KEGG" id="syw:SYNW1766"/>
<name>Q7U5E1_PARMW</name>
<organism evidence="2 3">
    <name type="scientific">Parasynechococcus marenigrum (strain WH8102)</name>
    <dbReference type="NCBI Taxonomy" id="84588"/>
    <lineage>
        <taxon>Bacteria</taxon>
        <taxon>Bacillati</taxon>
        <taxon>Cyanobacteriota</taxon>
        <taxon>Cyanophyceae</taxon>
        <taxon>Synechococcales</taxon>
        <taxon>Prochlorococcaceae</taxon>
        <taxon>Parasynechococcus</taxon>
        <taxon>Parasynechococcus marenigrum</taxon>
    </lineage>
</organism>
<evidence type="ECO:0000313" key="3">
    <source>
        <dbReference type="Proteomes" id="UP000001422"/>
    </source>
</evidence>
<gene>
    <name evidence="2" type="ordered locus">SYNW1766</name>
</gene>
<keyword evidence="1" id="KW-0472">Membrane</keyword>
<dbReference type="RefSeq" id="WP_011128626.1">
    <property type="nucleotide sequence ID" value="NC_005070.1"/>
</dbReference>
<dbReference type="eggNOG" id="COG3779">
    <property type="taxonomic scope" value="Bacteria"/>
</dbReference>
<keyword evidence="1" id="KW-1133">Transmembrane helix</keyword>
<keyword evidence="3" id="KW-1185">Reference proteome</keyword>
<dbReference type="STRING" id="84588.SYNW1766"/>
<reference evidence="2 3" key="1">
    <citation type="journal article" date="2003" name="Nature">
        <title>The genome of a motile marine Synechococcus.</title>
        <authorList>
            <person name="Palenik B."/>
            <person name="Brahamsha B."/>
            <person name="Larimer F."/>
            <person name="Land M."/>
            <person name="Hauser L."/>
            <person name="Chain P."/>
            <person name="Lamerdin J."/>
            <person name="Regala W."/>
            <person name="Allen E.A."/>
            <person name="McCarren J."/>
            <person name="Paulsen I."/>
            <person name="Dufresne A."/>
            <person name="Partensky F."/>
            <person name="Webb E."/>
            <person name="Waterbury J."/>
        </authorList>
    </citation>
    <scope>NUCLEOTIDE SEQUENCE [LARGE SCALE GENOMIC DNA]</scope>
    <source>
        <strain evidence="2 3">WH8102</strain>
    </source>
</reference>
<feature type="transmembrane region" description="Helical" evidence="1">
    <location>
        <begin position="21"/>
        <end position="38"/>
    </location>
</feature>
<evidence type="ECO:0000313" key="2">
    <source>
        <dbReference type="EMBL" id="CAE08281.1"/>
    </source>
</evidence>
<accession>Q7U5E1</accession>
<dbReference type="EMBL" id="BX569693">
    <property type="protein sequence ID" value="CAE08281.1"/>
    <property type="molecule type" value="Genomic_DNA"/>
</dbReference>